<keyword evidence="1" id="KW-0732">Signal</keyword>
<dbReference type="Gene3D" id="3.10.350.10">
    <property type="entry name" value="LysM domain"/>
    <property type="match status" value="1"/>
</dbReference>
<dbReference type="PANTHER" id="PTHR38731">
    <property type="entry name" value="LIPL45-RELATED LIPOPROTEIN-RELATED"/>
    <property type="match status" value="1"/>
</dbReference>
<dbReference type="PANTHER" id="PTHR38731:SF1">
    <property type="entry name" value="FECR PROTEIN DOMAIN-CONTAINING PROTEIN"/>
    <property type="match status" value="1"/>
</dbReference>
<reference evidence="4" key="1">
    <citation type="submission" date="2018-02" db="EMBL/GenBank/DDBJ databases">
        <authorList>
            <person name="O'Hara-Hanley K."/>
            <person name="Soby S."/>
        </authorList>
    </citation>
    <scope>NUCLEOTIDE SEQUENCE [LARGE SCALE GENOMIC DNA]</scope>
    <source>
        <strain evidence="4">MWU14-2602</strain>
    </source>
</reference>
<evidence type="ECO:0000259" key="2">
    <source>
        <dbReference type="PROSITE" id="PS51782"/>
    </source>
</evidence>
<dbReference type="OrthoDB" id="9813091at2"/>
<dbReference type="SUPFAM" id="SSF54106">
    <property type="entry name" value="LysM domain"/>
    <property type="match status" value="1"/>
</dbReference>
<keyword evidence="4" id="KW-1185">Reference proteome</keyword>
<evidence type="ECO:0000313" key="3">
    <source>
        <dbReference type="EMBL" id="POZ62710.1"/>
    </source>
</evidence>
<accession>A0A2S5DI06</accession>
<feature type="signal peptide" evidence="1">
    <location>
        <begin position="1"/>
        <end position="18"/>
    </location>
</feature>
<dbReference type="PROSITE" id="PS51782">
    <property type="entry name" value="LYSM"/>
    <property type="match status" value="1"/>
</dbReference>
<protein>
    <recommendedName>
        <fullName evidence="2">LysM domain-containing protein</fullName>
    </recommendedName>
</protein>
<dbReference type="EMBL" id="PQWB01000025">
    <property type="protein sequence ID" value="POZ62710.1"/>
    <property type="molecule type" value="Genomic_DNA"/>
</dbReference>
<sequence>MRNAIPLALCALAASVHASPPVETAIWQYKVQAGDTLWSIASRHLLSPDYARQLREGNRIANPHRLTPGSVLDIPYAWVKQNASEAELDDASGQVSAQGPDGAALSLKHGQRYANGTRFRTGNDSMLRLRLQDGSMLVLNANTALTLENQAYYPSTGAVLTQSRLDQGSAASSVIPNLLMPSRYRIQTPSAVTTVRGTEFRVRSAAADDTATEVLRGKVNVRTEQGEVDVPAGFGSRGKANGGRPDTLPAAPALEGLANRAEFNPPPLRWKAGAGETGYHLALSRADSAHELLQERESDAPSFSPLLPGNGDYLLAIRARNADGLQGFDSQRALALHAYPLPPLLLASPRQQRGDTLQVRSSAGVEHPARLQVSRDADFRELAQDIPLTRPEQEITLPGRGAWYWRTASIAPDGALGPFSDPQRVDVVGWLGVPDIAPASLCGRRYPLANTRYTLLLSGPGATFRSEAAQPCWLLRDLPRGAFDVTIRIDDDAGYHAEEKHPALTLP</sequence>
<organism evidence="3 4">
    <name type="scientific">Chromobacterium alticapitis</name>
    <dbReference type="NCBI Taxonomy" id="2073169"/>
    <lineage>
        <taxon>Bacteria</taxon>
        <taxon>Pseudomonadati</taxon>
        <taxon>Pseudomonadota</taxon>
        <taxon>Betaproteobacteria</taxon>
        <taxon>Neisseriales</taxon>
        <taxon>Chromobacteriaceae</taxon>
        <taxon>Chromobacterium</taxon>
    </lineage>
</organism>
<dbReference type="InterPro" id="IPR036779">
    <property type="entry name" value="LysM_dom_sf"/>
</dbReference>
<dbReference type="AlphaFoldDB" id="A0A2S5DI06"/>
<dbReference type="InterPro" id="IPR018392">
    <property type="entry name" value="LysM"/>
</dbReference>
<dbReference type="CDD" id="cd00118">
    <property type="entry name" value="LysM"/>
    <property type="match status" value="1"/>
</dbReference>
<evidence type="ECO:0000313" key="4">
    <source>
        <dbReference type="Proteomes" id="UP000237082"/>
    </source>
</evidence>
<feature type="chain" id="PRO_5015617221" description="LysM domain-containing protein" evidence="1">
    <location>
        <begin position="19"/>
        <end position="507"/>
    </location>
</feature>
<dbReference type="RefSeq" id="WP_103902018.1">
    <property type="nucleotide sequence ID" value="NZ_PQWB01000025.1"/>
</dbReference>
<feature type="domain" description="LysM" evidence="2">
    <location>
        <begin position="27"/>
        <end position="74"/>
    </location>
</feature>
<dbReference type="InterPro" id="IPR006860">
    <property type="entry name" value="FecR"/>
</dbReference>
<proteinExistence type="predicted"/>
<name>A0A2S5DI06_9NEIS</name>
<dbReference type="Pfam" id="PF04773">
    <property type="entry name" value="FecR"/>
    <property type="match status" value="1"/>
</dbReference>
<dbReference type="Gene3D" id="2.60.120.1440">
    <property type="match status" value="1"/>
</dbReference>
<comment type="caution">
    <text evidence="3">The sequence shown here is derived from an EMBL/GenBank/DDBJ whole genome shotgun (WGS) entry which is preliminary data.</text>
</comment>
<dbReference type="PIRSF" id="PIRSF029644">
    <property type="entry name" value="UCP029644"/>
    <property type="match status" value="1"/>
</dbReference>
<dbReference type="InterPro" id="IPR016930">
    <property type="entry name" value="UCP029644"/>
</dbReference>
<dbReference type="Proteomes" id="UP000237082">
    <property type="component" value="Unassembled WGS sequence"/>
</dbReference>
<dbReference type="Pfam" id="PF01476">
    <property type="entry name" value="LysM"/>
    <property type="match status" value="1"/>
</dbReference>
<gene>
    <name evidence="3" type="ORF">C2I19_07100</name>
</gene>
<dbReference type="SMART" id="SM00257">
    <property type="entry name" value="LysM"/>
    <property type="match status" value="1"/>
</dbReference>
<evidence type="ECO:0000256" key="1">
    <source>
        <dbReference type="SAM" id="SignalP"/>
    </source>
</evidence>